<keyword evidence="4" id="KW-1185">Reference proteome</keyword>
<evidence type="ECO:0000313" key="4">
    <source>
        <dbReference type="Proteomes" id="UP001369736"/>
    </source>
</evidence>
<dbReference type="InterPro" id="IPR042001">
    <property type="entry name" value="Sortase_F"/>
</dbReference>
<proteinExistence type="predicted"/>
<dbReference type="CDD" id="cd05829">
    <property type="entry name" value="Sortase_F"/>
    <property type="match status" value="1"/>
</dbReference>
<dbReference type="Proteomes" id="UP001369736">
    <property type="component" value="Unassembled WGS sequence"/>
</dbReference>
<dbReference type="Gene3D" id="2.40.260.10">
    <property type="entry name" value="Sortase"/>
    <property type="match status" value="1"/>
</dbReference>
<keyword evidence="1" id="KW-0378">Hydrolase</keyword>
<feature type="compositionally biased region" description="Basic and acidic residues" evidence="2">
    <location>
        <begin position="154"/>
        <end position="170"/>
    </location>
</feature>
<dbReference type="Pfam" id="PF04203">
    <property type="entry name" value="Sortase"/>
    <property type="match status" value="1"/>
</dbReference>
<dbReference type="InterPro" id="IPR005754">
    <property type="entry name" value="Sortase"/>
</dbReference>
<dbReference type="EMBL" id="JBBEGM010000017">
    <property type="protein sequence ID" value="MEJ2865337.1"/>
    <property type="molecule type" value="Genomic_DNA"/>
</dbReference>
<dbReference type="SUPFAM" id="SSF63817">
    <property type="entry name" value="Sortase"/>
    <property type="match status" value="1"/>
</dbReference>
<dbReference type="RefSeq" id="WP_337706711.1">
    <property type="nucleotide sequence ID" value="NZ_JBBEGM010000017.1"/>
</dbReference>
<accession>A0ABU8MDD5</accession>
<comment type="caution">
    <text evidence="3">The sequence shown here is derived from an EMBL/GenBank/DDBJ whole genome shotgun (WGS) entry which is preliminary data.</text>
</comment>
<protein>
    <submittedName>
        <fullName evidence="3">Class F sortase</fullName>
    </submittedName>
</protein>
<evidence type="ECO:0000313" key="3">
    <source>
        <dbReference type="EMBL" id="MEJ2865337.1"/>
    </source>
</evidence>
<evidence type="ECO:0000256" key="2">
    <source>
        <dbReference type="SAM" id="MobiDB-lite"/>
    </source>
</evidence>
<dbReference type="InterPro" id="IPR023365">
    <property type="entry name" value="Sortase_dom-sf"/>
</dbReference>
<gene>
    <name evidence="3" type="ORF">WCD58_29540</name>
</gene>
<feature type="region of interest" description="Disordered" evidence="2">
    <location>
        <begin position="146"/>
        <end position="170"/>
    </location>
</feature>
<evidence type="ECO:0000256" key="1">
    <source>
        <dbReference type="ARBA" id="ARBA00022801"/>
    </source>
</evidence>
<name>A0ABU8MDD5_9PSEU</name>
<sequence length="190" mass="20166">MSIAKIAASSTLVPLGLNPDKTVEVPPVSEPEQAGLYVNGPTPGDPGPAVVLGHVNGAGRPGVFARLSELRPGDEVDVARLDGRTATFRVYRTDTVNKDDFPTSAVYSDTPGAELRLITCGGDLDPAANSYLSNVLGVRLAGHHPLSRTGVPRRRIDGAGARDGRGRRPELGRCRRARNRLAPRETRLAC</sequence>
<organism evidence="3 4">
    <name type="scientific">Actinomycetospora flava</name>
    <dbReference type="NCBI Taxonomy" id="3129232"/>
    <lineage>
        <taxon>Bacteria</taxon>
        <taxon>Bacillati</taxon>
        <taxon>Actinomycetota</taxon>
        <taxon>Actinomycetes</taxon>
        <taxon>Pseudonocardiales</taxon>
        <taxon>Pseudonocardiaceae</taxon>
        <taxon>Actinomycetospora</taxon>
    </lineage>
</organism>
<reference evidence="3 4" key="1">
    <citation type="submission" date="2024-03" db="EMBL/GenBank/DDBJ databases">
        <title>Actinomycetospora sp. OC33-EN07, a novel actinomycete isolated from wild orchid (Aerides multiflora).</title>
        <authorList>
            <person name="Suriyachadkun C."/>
        </authorList>
    </citation>
    <scope>NUCLEOTIDE SEQUENCE [LARGE SCALE GENOMIC DNA]</scope>
    <source>
        <strain evidence="3 4">OC33-EN07</strain>
    </source>
</reference>